<evidence type="ECO:0000313" key="1">
    <source>
        <dbReference type="EMBL" id="OWZ09564.1"/>
    </source>
</evidence>
<name>A0A225VWM4_9STRA</name>
<dbReference type="Proteomes" id="UP000198211">
    <property type="component" value="Unassembled WGS sequence"/>
</dbReference>
<reference evidence="2" key="1">
    <citation type="submission" date="2017-03" db="EMBL/GenBank/DDBJ databases">
        <title>Phytopthora megakarya and P. palmivora, two closely related causual agents of cacao black pod achieved similar genome size and gene model numbers by different mechanisms.</title>
        <authorList>
            <person name="Ali S."/>
            <person name="Shao J."/>
            <person name="Larry D.J."/>
            <person name="Kronmiller B."/>
            <person name="Shen D."/>
            <person name="Strem M.D."/>
            <person name="Melnick R.L."/>
            <person name="Guiltinan M.J."/>
            <person name="Tyler B.M."/>
            <person name="Meinhardt L.W."/>
            <person name="Bailey B.A."/>
        </authorList>
    </citation>
    <scope>NUCLEOTIDE SEQUENCE [LARGE SCALE GENOMIC DNA]</scope>
    <source>
        <strain evidence="2">zdho120</strain>
    </source>
</reference>
<organism evidence="1 2">
    <name type="scientific">Phytophthora megakarya</name>
    <dbReference type="NCBI Taxonomy" id="4795"/>
    <lineage>
        <taxon>Eukaryota</taxon>
        <taxon>Sar</taxon>
        <taxon>Stramenopiles</taxon>
        <taxon>Oomycota</taxon>
        <taxon>Peronosporomycetes</taxon>
        <taxon>Peronosporales</taxon>
        <taxon>Peronosporaceae</taxon>
        <taxon>Phytophthora</taxon>
    </lineage>
</organism>
<protein>
    <submittedName>
        <fullName evidence="1">Uncharacterized protein</fullName>
    </submittedName>
</protein>
<proteinExistence type="predicted"/>
<keyword evidence="2" id="KW-1185">Reference proteome</keyword>
<accession>A0A225VWM4</accession>
<sequence>MVMGPRYIGMTFNRERWKNRIMKASIIYSPSRRSMRILVRLGRAKILWILGTYFHHSPEQNETATISEWQLDDIYISEENEPMVDCSGIGLDSIISSDHIGTPFVVLRNERGTRIPSTLLGICSIKVVNTRTKTASDMEEFTQVTEELLRANRLTLIDDIEVEKSSEEEVLIWLETAIQNIYECLEMSARKLWG</sequence>
<gene>
    <name evidence="1" type="ORF">PHMEG_00017712</name>
</gene>
<dbReference type="AlphaFoldDB" id="A0A225VWM4"/>
<evidence type="ECO:0000313" key="2">
    <source>
        <dbReference type="Proteomes" id="UP000198211"/>
    </source>
</evidence>
<comment type="caution">
    <text evidence="1">The sequence shown here is derived from an EMBL/GenBank/DDBJ whole genome shotgun (WGS) entry which is preliminary data.</text>
</comment>
<dbReference type="EMBL" id="NBNE01002740">
    <property type="protein sequence ID" value="OWZ09564.1"/>
    <property type="molecule type" value="Genomic_DNA"/>
</dbReference>